<evidence type="ECO:0000313" key="3">
    <source>
        <dbReference type="EMBL" id="QRG08576.1"/>
    </source>
</evidence>
<dbReference type="Pfam" id="PF09976">
    <property type="entry name" value="TPR_21"/>
    <property type="match status" value="1"/>
</dbReference>
<feature type="domain" description="Ancillary SecYEG translocon subunit/Cell division coordinator CpoB TPR" evidence="2">
    <location>
        <begin position="19"/>
        <end position="143"/>
    </location>
</feature>
<proteinExistence type="predicted"/>
<keyword evidence="1" id="KW-0812">Transmembrane</keyword>
<accession>A0A974SJM6</accession>
<dbReference type="RefSeq" id="WP_203195487.1">
    <property type="nucleotide sequence ID" value="NZ_CP063362.1"/>
</dbReference>
<keyword evidence="1" id="KW-0472">Membrane</keyword>
<evidence type="ECO:0000313" key="4">
    <source>
        <dbReference type="Proteomes" id="UP000596427"/>
    </source>
</evidence>
<name>A0A974SJM6_9HYPH</name>
<dbReference type="KEGG" id="xdi:EZH22_09960"/>
<dbReference type="InterPro" id="IPR018704">
    <property type="entry name" value="SecYEG/CpoB_TPR"/>
</dbReference>
<organism evidence="3 4">
    <name type="scientific">Xanthobacter dioxanivorans</name>
    <dbReference type="NCBI Taxonomy" id="2528964"/>
    <lineage>
        <taxon>Bacteria</taxon>
        <taxon>Pseudomonadati</taxon>
        <taxon>Pseudomonadota</taxon>
        <taxon>Alphaproteobacteria</taxon>
        <taxon>Hyphomicrobiales</taxon>
        <taxon>Xanthobacteraceae</taxon>
        <taxon>Xanthobacter</taxon>
    </lineage>
</organism>
<keyword evidence="4" id="KW-1185">Reference proteome</keyword>
<dbReference type="EMBL" id="CP063362">
    <property type="protein sequence ID" value="QRG08576.1"/>
    <property type="molecule type" value="Genomic_DNA"/>
</dbReference>
<dbReference type="AlphaFoldDB" id="A0A974SJM6"/>
<protein>
    <submittedName>
        <fullName evidence="3">Tetratricopeptide repeat protein</fullName>
    </submittedName>
</protein>
<evidence type="ECO:0000259" key="2">
    <source>
        <dbReference type="Pfam" id="PF09976"/>
    </source>
</evidence>
<dbReference type="Proteomes" id="UP000596427">
    <property type="component" value="Chromosome"/>
</dbReference>
<gene>
    <name evidence="3" type="ORF">EZH22_09960</name>
</gene>
<reference evidence="3 4" key="1">
    <citation type="submission" date="2020-10" db="EMBL/GenBank/DDBJ databases">
        <title>Degradation of 1,4-Dioxane by Xanthobacter sp. YN2, via a Novel Group-2 Soluble Di-Iron Monooxygenase.</title>
        <authorList>
            <person name="Ma F."/>
            <person name="Wang Y."/>
            <person name="Yang J."/>
            <person name="Guo H."/>
            <person name="Su D."/>
            <person name="Yu L."/>
        </authorList>
    </citation>
    <scope>NUCLEOTIDE SEQUENCE [LARGE SCALE GENOMIC DNA]</scope>
    <source>
        <strain evidence="3 4">YN2</strain>
    </source>
</reference>
<evidence type="ECO:0000256" key="1">
    <source>
        <dbReference type="SAM" id="Phobius"/>
    </source>
</evidence>
<keyword evidence="1" id="KW-1133">Transmembrane helix</keyword>
<feature type="transmembrane region" description="Helical" evidence="1">
    <location>
        <begin position="20"/>
        <end position="42"/>
    </location>
</feature>
<sequence length="230" mass="23787">MTDIFHEIEEDLRRERLRKLWDRFGGVIIGLAVLAVVGAGSWSGYQYWRHQQAVSASTAFQAAAKLAEDGKLAEAEAAFNALAKDAPGGYRMVALFRAAGAAAARDKAAGVAAFDAIAADTRLDPLVRDLAQLRAGLILVDTASLADVTRRVGPLAAGTGPLRHSAREVLALAQLKAGDAAAANKTATEVTADAATPPGVRSRAELIRRLTANAAPAVTTPAAGAPAATQ</sequence>